<dbReference type="KEGG" id="apal:BN85402820"/>
<dbReference type="EC" id="3.2.2.9" evidence="2"/>
<dbReference type="InterPro" id="IPR010049">
    <property type="entry name" value="MTA_SAH_Nsdase"/>
</dbReference>
<dbReference type="GO" id="GO:0005829">
    <property type="term" value="C:cytosol"/>
    <property type="evidence" value="ECO:0007669"/>
    <property type="project" value="TreeGrafter"/>
</dbReference>
<dbReference type="PANTHER" id="PTHR46832">
    <property type="entry name" value="5'-METHYLTHIOADENOSINE/S-ADENOSYLHOMOCYSTEINE NUCLEOSIDASE"/>
    <property type="match status" value="1"/>
</dbReference>
<dbReference type="RefSeq" id="WP_026655754.1">
    <property type="nucleotide sequence ID" value="NC_022538.1"/>
</dbReference>
<dbReference type="SUPFAM" id="SSF53167">
    <property type="entry name" value="Purine and uridine phosphorylases"/>
    <property type="match status" value="1"/>
</dbReference>
<evidence type="ECO:0000313" key="8">
    <source>
        <dbReference type="Proteomes" id="UP000032740"/>
    </source>
</evidence>
<feature type="domain" description="Nucleoside phosphorylase" evidence="6">
    <location>
        <begin position="4"/>
        <end position="204"/>
    </location>
</feature>
<evidence type="ECO:0000259" key="6">
    <source>
        <dbReference type="Pfam" id="PF01048"/>
    </source>
</evidence>
<dbReference type="Gene3D" id="3.40.50.1580">
    <property type="entry name" value="Nucleoside phosphorylase domain"/>
    <property type="match status" value="1"/>
</dbReference>
<evidence type="ECO:0000256" key="3">
    <source>
        <dbReference type="ARBA" id="ARBA00022605"/>
    </source>
</evidence>
<dbReference type="Proteomes" id="UP000032740">
    <property type="component" value="Chromosome"/>
</dbReference>
<evidence type="ECO:0000313" key="7">
    <source>
        <dbReference type="EMBL" id="CCV63859.1"/>
    </source>
</evidence>
<dbReference type="STRING" id="1318466.BN85402820"/>
<comment type="pathway">
    <text evidence="1">Amino-acid biosynthesis; L-methionine biosynthesis via salvage pathway; S-methyl-5-thio-alpha-D-ribose 1-phosphate from S-methyl-5'-thioadenosine (hydrolase route): step 1/2.</text>
</comment>
<keyword evidence="4" id="KW-0378">Hydrolase</keyword>
<dbReference type="GO" id="GO:0019284">
    <property type="term" value="P:L-methionine salvage from S-adenosylmethionine"/>
    <property type="evidence" value="ECO:0007669"/>
    <property type="project" value="TreeGrafter"/>
</dbReference>
<dbReference type="Pfam" id="PF01048">
    <property type="entry name" value="PNP_UDP_1"/>
    <property type="match status" value="1"/>
</dbReference>
<dbReference type="PANTHER" id="PTHR46832:SF1">
    <property type="entry name" value="5'-METHYLTHIOADENOSINE_S-ADENOSYLHOMOCYSTEINE NUCLEOSIDASE"/>
    <property type="match status" value="1"/>
</dbReference>
<evidence type="ECO:0000256" key="4">
    <source>
        <dbReference type="ARBA" id="ARBA00022801"/>
    </source>
</evidence>
<keyword evidence="5" id="KW-0486">Methionine biosynthesis</keyword>
<dbReference type="NCBIfam" id="TIGR01704">
    <property type="entry name" value="MTA_SAH-Nsdase"/>
    <property type="match status" value="1"/>
</dbReference>
<dbReference type="UniPathway" id="UPA00904">
    <property type="reaction ID" value="UER00871"/>
</dbReference>
<sequence length="207" mass="23466">MKLIIAAMQEEIKGYINGAKLVSEKPFLVYEKKDTIAIISGIGKVNAAASLTYALTKYKNIDLIINIGFVGGYEPLEQKDIVIVKNSTYHDFDLSFFGYKKGQVPKMPELFETDTKFLDKFKNYKKVSLYTGDTFMTEKLITEDVIIADMEGTAYYHVAHLFNTPILAIKVISDVIGKNNQLDDYKAFESTKQDYIDDVLKTILKEV</sequence>
<accession>U4KJV9</accession>
<dbReference type="InterPro" id="IPR000845">
    <property type="entry name" value="Nucleoside_phosphorylase_d"/>
</dbReference>
<gene>
    <name evidence="7" type="primary">pfs</name>
    <name evidence="7" type="ORF">BN85402820</name>
</gene>
<dbReference type="HOGENOM" id="CLU_031248_2_2_14"/>
<protein>
    <recommendedName>
        <fullName evidence="2">adenosylhomocysteine nucleosidase</fullName>
        <ecNumber evidence="2">3.2.2.9</ecNumber>
    </recommendedName>
</protein>
<dbReference type="AlphaFoldDB" id="U4KJV9"/>
<keyword evidence="8" id="KW-1185">Reference proteome</keyword>
<evidence type="ECO:0000256" key="1">
    <source>
        <dbReference type="ARBA" id="ARBA00004945"/>
    </source>
</evidence>
<proteinExistence type="predicted"/>
<organism evidence="7 8">
    <name type="scientific">Alteracholeplasma palmae (strain ATCC 49389 / J233)</name>
    <name type="common">Acholeplasma palmae</name>
    <dbReference type="NCBI Taxonomy" id="1318466"/>
    <lineage>
        <taxon>Bacteria</taxon>
        <taxon>Bacillati</taxon>
        <taxon>Mycoplasmatota</taxon>
        <taxon>Mollicutes</taxon>
        <taxon>Acholeplasmatales</taxon>
        <taxon>Acholeplasmataceae</taxon>
        <taxon>Acholeplasma</taxon>
    </lineage>
</organism>
<dbReference type="InterPro" id="IPR035994">
    <property type="entry name" value="Nucleoside_phosphorylase_sf"/>
</dbReference>
<evidence type="ECO:0000256" key="2">
    <source>
        <dbReference type="ARBA" id="ARBA00011974"/>
    </source>
</evidence>
<name>U4KJV9_ALTPJ</name>
<dbReference type="EMBL" id="FO681347">
    <property type="protein sequence ID" value="CCV63859.1"/>
    <property type="molecule type" value="Genomic_DNA"/>
</dbReference>
<dbReference type="OrthoDB" id="9792278at2"/>
<dbReference type="GO" id="GO:0019509">
    <property type="term" value="P:L-methionine salvage from methylthioadenosine"/>
    <property type="evidence" value="ECO:0007669"/>
    <property type="project" value="UniProtKB-UniPathway"/>
</dbReference>
<dbReference type="GO" id="GO:0008930">
    <property type="term" value="F:methylthioadenosine nucleosidase activity"/>
    <property type="evidence" value="ECO:0007669"/>
    <property type="project" value="InterPro"/>
</dbReference>
<dbReference type="CDD" id="cd09008">
    <property type="entry name" value="MTAN"/>
    <property type="match status" value="1"/>
</dbReference>
<evidence type="ECO:0000256" key="5">
    <source>
        <dbReference type="ARBA" id="ARBA00023167"/>
    </source>
</evidence>
<dbReference type="GO" id="GO:0008782">
    <property type="term" value="F:adenosylhomocysteine nucleosidase activity"/>
    <property type="evidence" value="ECO:0007669"/>
    <property type="project" value="UniProtKB-EC"/>
</dbReference>
<reference evidence="7 8" key="1">
    <citation type="journal article" date="2013" name="J. Mol. Microbiol. Biotechnol.">
        <title>Analysis of the Complete Genomes of Acholeplasma brassicae , A. palmae and A. laidlawii and Their Comparison to the Obligate Parasites from ' Candidatus Phytoplasma'.</title>
        <authorList>
            <person name="Kube M."/>
            <person name="Siewert C."/>
            <person name="Migdoll A.M."/>
            <person name="Duduk B."/>
            <person name="Holz S."/>
            <person name="Rabus R."/>
            <person name="Seemuller E."/>
            <person name="Mitrovic J."/>
            <person name="Muller I."/>
            <person name="Buttner C."/>
            <person name="Reinhardt R."/>
        </authorList>
    </citation>
    <scope>NUCLEOTIDE SEQUENCE [LARGE SCALE GENOMIC DNA]</scope>
    <source>
        <strain evidence="7 8">J233</strain>
    </source>
</reference>
<keyword evidence="3" id="KW-0028">Amino-acid biosynthesis</keyword>
<dbReference type="GO" id="GO:0009164">
    <property type="term" value="P:nucleoside catabolic process"/>
    <property type="evidence" value="ECO:0007669"/>
    <property type="project" value="InterPro"/>
</dbReference>